<reference evidence="12" key="1">
    <citation type="submission" date="2017-04" db="EMBL/GenBank/DDBJ databases">
        <authorList>
            <person name="Varghese N."/>
            <person name="Submissions S."/>
        </authorList>
    </citation>
    <scope>NUCLEOTIDE SEQUENCE [LARGE SCALE GENOMIC DNA]</scope>
    <source>
        <strain evidence="12">K3S</strain>
    </source>
</reference>
<evidence type="ECO:0000256" key="9">
    <source>
        <dbReference type="ARBA" id="ARBA00023295"/>
    </source>
</evidence>
<evidence type="ECO:0000256" key="3">
    <source>
        <dbReference type="ARBA" id="ARBA00022723"/>
    </source>
</evidence>
<evidence type="ECO:0000256" key="2">
    <source>
        <dbReference type="ARBA" id="ARBA00022485"/>
    </source>
</evidence>
<dbReference type="InterPro" id="IPR000445">
    <property type="entry name" value="HhH_motif"/>
</dbReference>
<comment type="similarity">
    <text evidence="1">Belongs to the Nth/MutY family.</text>
</comment>
<dbReference type="InterPro" id="IPR023170">
    <property type="entry name" value="HhH_base_excis_C"/>
</dbReference>
<dbReference type="InterPro" id="IPR011257">
    <property type="entry name" value="DNA_glycosylase"/>
</dbReference>
<dbReference type="PANTHER" id="PTHR10359:SF19">
    <property type="entry name" value="DNA REPAIR GLYCOSYLASE MJ1434-RELATED"/>
    <property type="match status" value="1"/>
</dbReference>
<dbReference type="SMART" id="SM00478">
    <property type="entry name" value="ENDO3c"/>
    <property type="match status" value="1"/>
</dbReference>
<name>A0A1X7C7T3_9BACT</name>
<keyword evidence="4" id="KW-0227">DNA damage</keyword>
<dbReference type="Pfam" id="PF00730">
    <property type="entry name" value="HhH-GPD"/>
    <property type="match status" value="1"/>
</dbReference>
<gene>
    <name evidence="11" type="ORF">SAMN06295933_0468</name>
</gene>
<evidence type="ECO:0000256" key="7">
    <source>
        <dbReference type="ARBA" id="ARBA00023014"/>
    </source>
</evidence>
<keyword evidence="5" id="KW-0378">Hydrolase</keyword>
<feature type="domain" description="HhH-GPD" evidence="10">
    <location>
        <begin position="38"/>
        <end position="197"/>
    </location>
</feature>
<protein>
    <submittedName>
        <fullName evidence="11">DNA-3-methyladenine glycosylase III</fullName>
    </submittedName>
</protein>
<dbReference type="OrthoDB" id="9802365at2"/>
<dbReference type="InterPro" id="IPR003265">
    <property type="entry name" value="HhH-GPD_domain"/>
</dbReference>
<evidence type="ECO:0000256" key="6">
    <source>
        <dbReference type="ARBA" id="ARBA00023004"/>
    </source>
</evidence>
<evidence type="ECO:0000259" key="10">
    <source>
        <dbReference type="SMART" id="SM00478"/>
    </source>
</evidence>
<evidence type="ECO:0000256" key="5">
    <source>
        <dbReference type="ARBA" id="ARBA00022801"/>
    </source>
</evidence>
<dbReference type="Proteomes" id="UP000192906">
    <property type="component" value="Unassembled WGS sequence"/>
</dbReference>
<evidence type="ECO:0000313" key="11">
    <source>
        <dbReference type="EMBL" id="SME91641.1"/>
    </source>
</evidence>
<dbReference type="PIRSF" id="PIRSF001435">
    <property type="entry name" value="Nth"/>
    <property type="match status" value="1"/>
</dbReference>
<evidence type="ECO:0000313" key="12">
    <source>
        <dbReference type="Proteomes" id="UP000192906"/>
    </source>
</evidence>
<keyword evidence="6" id="KW-0408">Iron</keyword>
<keyword evidence="9" id="KW-0326">Glycosidase</keyword>
<dbReference type="Gene3D" id="1.10.340.30">
    <property type="entry name" value="Hypothetical protein, domain 2"/>
    <property type="match status" value="1"/>
</dbReference>
<keyword evidence="8" id="KW-0234">DNA repair</keyword>
<organism evidence="11 12">
    <name type="scientific">Desulfovibrio gilichinskyi</name>
    <dbReference type="NCBI Taxonomy" id="1519643"/>
    <lineage>
        <taxon>Bacteria</taxon>
        <taxon>Pseudomonadati</taxon>
        <taxon>Thermodesulfobacteriota</taxon>
        <taxon>Desulfovibrionia</taxon>
        <taxon>Desulfovibrionales</taxon>
        <taxon>Desulfovibrionaceae</taxon>
        <taxon>Desulfovibrio</taxon>
    </lineage>
</organism>
<proteinExistence type="inferred from homology"/>
<dbReference type="GO" id="GO:0046872">
    <property type="term" value="F:metal ion binding"/>
    <property type="evidence" value="ECO:0007669"/>
    <property type="project" value="UniProtKB-KW"/>
</dbReference>
<dbReference type="GO" id="GO:0006284">
    <property type="term" value="P:base-excision repair"/>
    <property type="evidence" value="ECO:0007669"/>
    <property type="project" value="InterPro"/>
</dbReference>
<dbReference type="Gene3D" id="1.10.1670.10">
    <property type="entry name" value="Helix-hairpin-Helix base-excision DNA repair enzymes (C-terminal)"/>
    <property type="match status" value="1"/>
</dbReference>
<dbReference type="SUPFAM" id="SSF48150">
    <property type="entry name" value="DNA-glycosylase"/>
    <property type="match status" value="1"/>
</dbReference>
<keyword evidence="7" id="KW-0411">Iron-sulfur</keyword>
<evidence type="ECO:0000256" key="1">
    <source>
        <dbReference type="ARBA" id="ARBA00008343"/>
    </source>
</evidence>
<evidence type="ECO:0000256" key="8">
    <source>
        <dbReference type="ARBA" id="ARBA00023204"/>
    </source>
</evidence>
<dbReference type="STRING" id="1519643.SAMN06295933_0468"/>
<dbReference type="GO" id="GO:0003677">
    <property type="term" value="F:DNA binding"/>
    <property type="evidence" value="ECO:0007669"/>
    <property type="project" value="InterPro"/>
</dbReference>
<dbReference type="AlphaFoldDB" id="A0A1X7C7T3"/>
<dbReference type="CDD" id="cd00056">
    <property type="entry name" value="ENDO3c"/>
    <property type="match status" value="1"/>
</dbReference>
<evidence type="ECO:0000256" key="4">
    <source>
        <dbReference type="ARBA" id="ARBA00022763"/>
    </source>
</evidence>
<accession>A0A1X7C7T3</accession>
<keyword evidence="2" id="KW-0004">4Fe-4S</keyword>
<dbReference type="EMBL" id="FWZU01000001">
    <property type="protein sequence ID" value="SME91641.1"/>
    <property type="molecule type" value="Genomic_DNA"/>
</dbReference>
<dbReference type="GO" id="GO:0019104">
    <property type="term" value="F:DNA N-glycosylase activity"/>
    <property type="evidence" value="ECO:0007669"/>
    <property type="project" value="UniProtKB-ARBA"/>
</dbReference>
<keyword evidence="12" id="KW-1185">Reference proteome</keyword>
<dbReference type="Pfam" id="PF00633">
    <property type="entry name" value="HHH"/>
    <property type="match status" value="1"/>
</dbReference>
<dbReference type="RefSeq" id="WP_085097712.1">
    <property type="nucleotide sequence ID" value="NZ_FWZU01000001.1"/>
</dbReference>
<dbReference type="PANTHER" id="PTHR10359">
    <property type="entry name" value="A/G-SPECIFIC ADENINE GLYCOSYLASE/ENDONUCLEASE III"/>
    <property type="match status" value="1"/>
</dbReference>
<sequence length="217" mass="24948">MNRESLLMGYYEALHTAIGPCHWWPGETPFEIAVGAILVQNTNWKNVEKAIHNLKENDALTIRGLRKLSIDELQDLIRPSGFFKIKSERLTNFLSFLDEKSADCITDLAAFETADLRQQLLSVKGIGPETADSILLYALGKPIFVVDAYTRRIFNRHMLIHEDIEYHELQDFFMDVLNEDVELFNEYHALIVKAAKKWCKKTNPDCTNCPLGEFLKN</sequence>
<keyword evidence="3" id="KW-0479">Metal-binding</keyword>
<dbReference type="GO" id="GO:0051539">
    <property type="term" value="F:4 iron, 4 sulfur cluster binding"/>
    <property type="evidence" value="ECO:0007669"/>
    <property type="project" value="UniProtKB-KW"/>
</dbReference>